<gene>
    <name evidence="2" type="ORF">E7Y31_15500</name>
</gene>
<keyword evidence="3" id="KW-1185">Reference proteome</keyword>
<feature type="compositionally biased region" description="Polar residues" evidence="1">
    <location>
        <begin position="1"/>
        <end position="17"/>
    </location>
</feature>
<reference evidence="2 3" key="1">
    <citation type="submission" date="2019-04" db="EMBL/GenBank/DDBJ databases">
        <title>Draft genome sequences for three unisolated Alnus-infective Frankia Sp+ strains, AgTrS, AiOr and AvVan, the first sequenced Frankia strains able to sporulate in-planta.</title>
        <authorList>
            <person name="Bethencourt L."/>
            <person name="Vautrin F."/>
            <person name="Taib N."/>
            <person name="Dubost A."/>
            <person name="Castro-Garcia L."/>
            <person name="Imbaud O."/>
            <person name="Abrouk D."/>
            <person name="Fournier P."/>
            <person name="Briolay J."/>
            <person name="Nguyen A."/>
            <person name="Normand P."/>
            <person name="Fernandez M.P."/>
            <person name="Brochier-Armanet C."/>
            <person name="Herrera-Belaroussi A."/>
        </authorList>
    </citation>
    <scope>NUCLEOTIDE SEQUENCE [LARGE SCALE GENOMIC DNA]</scope>
    <source>
        <strain evidence="2 3">AvVan</strain>
    </source>
</reference>
<proteinExistence type="predicted"/>
<protein>
    <submittedName>
        <fullName evidence="2">Tetratricopeptide repeat protein</fullName>
    </submittedName>
</protein>
<sequence length="116" mass="12374">MSSAPCFPATSTATPNTGHPGGPCCPIYAPSWTANPATRREVSWLCDRTGAYLTLHGRPDTALPYHHRALTLNTHDLGPDHPHTLTSRNNLAAARAARDHDQAAQPDDTGTDARPA</sequence>
<organism evidence="2 3">
    <name type="scientific">Candidatus Frankia alpina</name>
    <dbReference type="NCBI Taxonomy" id="2699483"/>
    <lineage>
        <taxon>Bacteria</taxon>
        <taxon>Bacillati</taxon>
        <taxon>Actinomycetota</taxon>
        <taxon>Actinomycetes</taxon>
        <taxon>Frankiales</taxon>
        <taxon>Frankiaceae</taxon>
        <taxon>Frankia</taxon>
    </lineage>
</organism>
<dbReference type="InterPro" id="IPR011990">
    <property type="entry name" value="TPR-like_helical_dom_sf"/>
</dbReference>
<name>A0A4S5EGI3_9ACTN</name>
<dbReference type="Gene3D" id="1.25.40.10">
    <property type="entry name" value="Tetratricopeptide repeat domain"/>
    <property type="match status" value="1"/>
</dbReference>
<dbReference type="SUPFAM" id="SSF48452">
    <property type="entry name" value="TPR-like"/>
    <property type="match status" value="1"/>
</dbReference>
<dbReference type="AlphaFoldDB" id="A0A4S5EGI3"/>
<dbReference type="Proteomes" id="UP000305282">
    <property type="component" value="Unassembled WGS sequence"/>
</dbReference>
<accession>A0A4S5EGI3</accession>
<dbReference type="OrthoDB" id="3885120at2"/>
<dbReference type="Pfam" id="PF13424">
    <property type="entry name" value="TPR_12"/>
    <property type="match status" value="1"/>
</dbReference>
<feature type="region of interest" description="Disordered" evidence="1">
    <location>
        <begin position="1"/>
        <end position="22"/>
    </location>
</feature>
<comment type="caution">
    <text evidence="2">The sequence shown here is derived from an EMBL/GenBank/DDBJ whole genome shotgun (WGS) entry which is preliminary data.</text>
</comment>
<evidence type="ECO:0000313" key="3">
    <source>
        <dbReference type="Proteomes" id="UP000305282"/>
    </source>
</evidence>
<evidence type="ECO:0000256" key="1">
    <source>
        <dbReference type="SAM" id="MobiDB-lite"/>
    </source>
</evidence>
<evidence type="ECO:0000313" key="2">
    <source>
        <dbReference type="EMBL" id="THJ70996.1"/>
    </source>
</evidence>
<dbReference type="EMBL" id="SSXH01000412">
    <property type="protein sequence ID" value="THJ70996.1"/>
    <property type="molecule type" value="Genomic_DNA"/>
</dbReference>
<feature type="region of interest" description="Disordered" evidence="1">
    <location>
        <begin position="74"/>
        <end position="116"/>
    </location>
</feature>